<dbReference type="Gene3D" id="3.90.850.10">
    <property type="entry name" value="Fumarylacetoacetase-like, C-terminal domain"/>
    <property type="match status" value="1"/>
</dbReference>
<protein>
    <recommendedName>
        <fullName evidence="2">Fumarylacetoacetase-like C-terminal domain-containing protein</fullName>
    </recommendedName>
</protein>
<dbReference type="InterPro" id="IPR011234">
    <property type="entry name" value="Fumarylacetoacetase-like_C"/>
</dbReference>
<accession>A0A829YQ14</accession>
<keyword evidence="1" id="KW-0456">Lyase</keyword>
<dbReference type="PANTHER" id="PTHR30143">
    <property type="entry name" value="ACID HYDRATASE"/>
    <property type="match status" value="1"/>
</dbReference>
<gene>
    <name evidence="3" type="ORF">GCM10011487_67080</name>
</gene>
<evidence type="ECO:0000313" key="4">
    <source>
        <dbReference type="Proteomes" id="UP000445000"/>
    </source>
</evidence>
<dbReference type="Proteomes" id="UP000445000">
    <property type="component" value="Unassembled WGS sequence"/>
</dbReference>
<evidence type="ECO:0000256" key="1">
    <source>
        <dbReference type="ARBA" id="ARBA00023239"/>
    </source>
</evidence>
<reference evidence="4" key="1">
    <citation type="submission" date="2020-01" db="EMBL/GenBank/DDBJ databases">
        <title>'Steroidobacter agaridevorans' sp. nov., agar-degrading bacteria isolated from rhizosphere soils.</title>
        <authorList>
            <person name="Ikenaga M."/>
            <person name="Kataoka M."/>
            <person name="Murouchi A."/>
            <person name="Katsuragi S."/>
            <person name="Sakai M."/>
        </authorList>
    </citation>
    <scope>NUCLEOTIDE SEQUENCE [LARGE SCALE GENOMIC DNA]</scope>
    <source>
        <strain evidence="4">YU21-B</strain>
    </source>
</reference>
<dbReference type="AlphaFoldDB" id="A0A829YQ14"/>
<organism evidence="3 4">
    <name type="scientific">Steroidobacter agaridevorans</name>
    <dbReference type="NCBI Taxonomy" id="2695856"/>
    <lineage>
        <taxon>Bacteria</taxon>
        <taxon>Pseudomonadati</taxon>
        <taxon>Pseudomonadota</taxon>
        <taxon>Gammaproteobacteria</taxon>
        <taxon>Steroidobacterales</taxon>
        <taxon>Steroidobacteraceae</taxon>
        <taxon>Steroidobacter</taxon>
    </lineage>
</organism>
<keyword evidence="4" id="KW-1185">Reference proteome</keyword>
<feature type="domain" description="Fumarylacetoacetase-like C-terminal" evidence="2">
    <location>
        <begin position="49"/>
        <end position="193"/>
    </location>
</feature>
<sequence length="223" mass="23888">MQTRSVREQLNGARPAGFKAGLTSAPAQARFKTNDAVAGVLFAQGSLPSASTVRLHELRGLHIEVEIAMRIGTRIEQPLSDVASLRAHIDGIGAAIELPNLDYTQPQALDGIDIVATNVAAAKYIVGEFAAPQQRDPNATDVRLVCNDQEMFTGKGTDSLGDQWRAALFLVNKMVEQGWRLEPGQILLTGSLGRMLPGTTGHCVASYHSGSAQWASLEINVTE</sequence>
<dbReference type="GO" id="GO:0008684">
    <property type="term" value="F:2-oxopent-4-enoate hydratase activity"/>
    <property type="evidence" value="ECO:0007669"/>
    <property type="project" value="TreeGrafter"/>
</dbReference>
<dbReference type="EMBL" id="BLJN01000010">
    <property type="protein sequence ID" value="GFE84708.1"/>
    <property type="molecule type" value="Genomic_DNA"/>
</dbReference>
<proteinExistence type="predicted"/>
<dbReference type="Pfam" id="PF01557">
    <property type="entry name" value="FAA_hydrolase"/>
    <property type="match status" value="1"/>
</dbReference>
<dbReference type="SUPFAM" id="SSF56529">
    <property type="entry name" value="FAH"/>
    <property type="match status" value="1"/>
</dbReference>
<name>A0A829YQ14_9GAMM</name>
<dbReference type="GO" id="GO:0005737">
    <property type="term" value="C:cytoplasm"/>
    <property type="evidence" value="ECO:0007669"/>
    <property type="project" value="TreeGrafter"/>
</dbReference>
<evidence type="ECO:0000313" key="3">
    <source>
        <dbReference type="EMBL" id="GFE84708.1"/>
    </source>
</evidence>
<evidence type="ECO:0000259" key="2">
    <source>
        <dbReference type="Pfam" id="PF01557"/>
    </source>
</evidence>
<dbReference type="PANTHER" id="PTHR30143:SF0">
    <property type="entry name" value="2-KETO-4-PENTENOATE HYDRATASE"/>
    <property type="match status" value="1"/>
</dbReference>
<dbReference type="InterPro" id="IPR036663">
    <property type="entry name" value="Fumarylacetoacetase_C_sf"/>
</dbReference>
<comment type="caution">
    <text evidence="3">The sequence shown here is derived from an EMBL/GenBank/DDBJ whole genome shotgun (WGS) entry which is preliminary data.</text>
</comment>
<dbReference type="InterPro" id="IPR050772">
    <property type="entry name" value="Hydratase-Decarb/MhpD_sf"/>
</dbReference>